<reference evidence="2 3" key="1">
    <citation type="journal article" date="2023" name="Commun. Biol.">
        <title>Genome analysis of Parmales, the sister group of diatoms, reveals the evolutionary specialization of diatoms from phago-mixotrophs to photoautotrophs.</title>
        <authorList>
            <person name="Ban H."/>
            <person name="Sato S."/>
            <person name="Yoshikawa S."/>
            <person name="Yamada K."/>
            <person name="Nakamura Y."/>
            <person name="Ichinomiya M."/>
            <person name="Sato N."/>
            <person name="Blanc-Mathieu R."/>
            <person name="Endo H."/>
            <person name="Kuwata A."/>
            <person name="Ogata H."/>
        </authorList>
    </citation>
    <scope>NUCLEOTIDE SEQUENCE [LARGE SCALE GENOMIC DNA]</scope>
</reference>
<sequence length="268" mass="29097">MTPPRLLLAPFLLLLCFAILLPALSSPSGSPSGSPSSSLSRFDIHGWRWHSLSLRRDCLRLASLASLHEADPSRCSLGELREAAEFVDGFNHGGLRDVEEHLFFPWLEAHAFSGRYPSEPADAARAREALAELKKRKAALAALSEQLPSSPPPAMRALSLSMSSSLSSILSLQDSSLVPFIADTVPLKEQSAFASRVVRRLGVLAARAHLVGMRDAAHGHPGGEEGRLFEERIPGIARKMIPGWRRGMYKKRAGRLEDVRAEEPGGAA</sequence>
<evidence type="ECO:0000256" key="1">
    <source>
        <dbReference type="SAM" id="SignalP"/>
    </source>
</evidence>
<evidence type="ECO:0000313" key="2">
    <source>
        <dbReference type="EMBL" id="GMI27265.1"/>
    </source>
</evidence>
<dbReference type="EMBL" id="BRYB01001504">
    <property type="protein sequence ID" value="GMI27265.1"/>
    <property type="molecule type" value="Genomic_DNA"/>
</dbReference>
<gene>
    <name evidence="2" type="ORF">TeGR_g4507</name>
</gene>
<dbReference type="Proteomes" id="UP001165060">
    <property type="component" value="Unassembled WGS sequence"/>
</dbReference>
<comment type="caution">
    <text evidence="2">The sequence shown here is derived from an EMBL/GenBank/DDBJ whole genome shotgun (WGS) entry which is preliminary data.</text>
</comment>
<keyword evidence="3" id="KW-1185">Reference proteome</keyword>
<name>A0ABQ6MJW0_9STRA</name>
<organism evidence="2 3">
    <name type="scientific">Tetraparma gracilis</name>
    <dbReference type="NCBI Taxonomy" id="2962635"/>
    <lineage>
        <taxon>Eukaryota</taxon>
        <taxon>Sar</taxon>
        <taxon>Stramenopiles</taxon>
        <taxon>Ochrophyta</taxon>
        <taxon>Bolidophyceae</taxon>
        <taxon>Parmales</taxon>
        <taxon>Triparmaceae</taxon>
        <taxon>Tetraparma</taxon>
    </lineage>
</organism>
<protein>
    <submittedName>
        <fullName evidence="2">Uncharacterized protein</fullName>
    </submittedName>
</protein>
<feature type="chain" id="PRO_5046577329" evidence="1">
    <location>
        <begin position="26"/>
        <end position="268"/>
    </location>
</feature>
<keyword evidence="1" id="KW-0732">Signal</keyword>
<accession>A0ABQ6MJW0</accession>
<feature type="signal peptide" evidence="1">
    <location>
        <begin position="1"/>
        <end position="25"/>
    </location>
</feature>
<proteinExistence type="predicted"/>
<evidence type="ECO:0000313" key="3">
    <source>
        <dbReference type="Proteomes" id="UP001165060"/>
    </source>
</evidence>